<gene>
    <name evidence="1" type="ORF">C5F48_18590</name>
</gene>
<dbReference type="InterPro" id="IPR010385">
    <property type="entry name" value="DUF982"/>
</dbReference>
<protein>
    <recommendedName>
        <fullName evidence="3">DUF982 domain-containing protein</fullName>
    </recommendedName>
</protein>
<accession>A0A2T4JQQ0</accession>
<sequence>MAWSRLDWHAPVFLSLPDSIEPEPILAVDEASEFLANRWPAEKTNVYWLAATLCTRCIHGQVDPLVAREALVAAAEEAGIYMAA</sequence>
<dbReference type="RefSeq" id="WP_107665332.1">
    <property type="nucleotide sequence ID" value="NZ_PZKG01000122.1"/>
</dbReference>
<dbReference type="Pfam" id="PF06169">
    <property type="entry name" value="DUF982"/>
    <property type="match status" value="1"/>
</dbReference>
<comment type="caution">
    <text evidence="1">The sequence shown here is derived from an EMBL/GenBank/DDBJ whole genome shotgun (WGS) entry which is preliminary data.</text>
</comment>
<proteinExistence type="predicted"/>
<dbReference type="OrthoDB" id="7950883at2"/>
<organism evidence="1 2">
    <name type="scientific">Cereibacter changlensis JA139</name>
    <dbReference type="NCBI Taxonomy" id="1188249"/>
    <lineage>
        <taxon>Bacteria</taxon>
        <taxon>Pseudomonadati</taxon>
        <taxon>Pseudomonadota</taxon>
        <taxon>Alphaproteobacteria</taxon>
        <taxon>Rhodobacterales</taxon>
        <taxon>Paracoccaceae</taxon>
        <taxon>Cereibacter</taxon>
    </lineage>
</organism>
<dbReference type="EMBL" id="PZKG01000122">
    <property type="protein sequence ID" value="PTE20245.1"/>
    <property type="molecule type" value="Genomic_DNA"/>
</dbReference>
<reference evidence="1 2" key="1">
    <citation type="submission" date="2018-03" db="EMBL/GenBank/DDBJ databases">
        <title>Cereibacter changlensis.</title>
        <authorList>
            <person name="Meyer T.E."/>
            <person name="Miller S."/>
            <person name="Lodha T."/>
            <person name="Gandham S."/>
            <person name="Chintalapati S."/>
            <person name="Chintalapati V.R."/>
        </authorList>
    </citation>
    <scope>NUCLEOTIDE SEQUENCE [LARGE SCALE GENOMIC DNA]</scope>
    <source>
        <strain evidence="1 2">JA139</strain>
    </source>
</reference>
<dbReference type="Proteomes" id="UP000241010">
    <property type="component" value="Unassembled WGS sequence"/>
</dbReference>
<evidence type="ECO:0000313" key="1">
    <source>
        <dbReference type="EMBL" id="PTE20245.1"/>
    </source>
</evidence>
<dbReference type="AlphaFoldDB" id="A0A2T4JQQ0"/>
<name>A0A2T4JQQ0_9RHOB</name>
<keyword evidence="2" id="KW-1185">Reference proteome</keyword>
<evidence type="ECO:0000313" key="2">
    <source>
        <dbReference type="Proteomes" id="UP000241010"/>
    </source>
</evidence>
<dbReference type="Gene3D" id="6.10.250.730">
    <property type="match status" value="1"/>
</dbReference>
<evidence type="ECO:0008006" key="3">
    <source>
        <dbReference type="Google" id="ProtNLM"/>
    </source>
</evidence>